<dbReference type="EMBL" id="MU001676">
    <property type="protein sequence ID" value="KAF2459248.1"/>
    <property type="molecule type" value="Genomic_DNA"/>
</dbReference>
<sequence>MANGGGNDGFTWHDADYKWTTQTVACGASQFPNLFGPHRFSYDTYKEACTVSRALLWIWIAHAGLISILVLLSTNPNFGRCRLRLQFAASIFGKCWRLPSEKIRRVFKTVLRSAKPRTDEEAAETSRQTDEEAPEGEHQADEEAFERRRQAAEGLAEEGWADEEAIEDDPEEERRADEQVVGMEDMGRGRQGQAHDPGGKPHSKRKHTVKGALPTISEEDRESGHGKDTRRNCKTSQRQD</sequence>
<protein>
    <submittedName>
        <fullName evidence="3">Uncharacterized protein</fullName>
    </submittedName>
</protein>
<feature type="region of interest" description="Disordered" evidence="1">
    <location>
        <begin position="114"/>
        <end position="240"/>
    </location>
</feature>
<dbReference type="AlphaFoldDB" id="A0A6A6P629"/>
<name>A0A6A6P629_9PEZI</name>
<keyword evidence="2" id="KW-1133">Transmembrane helix</keyword>
<keyword evidence="2" id="KW-0472">Membrane</keyword>
<dbReference type="Proteomes" id="UP000799766">
    <property type="component" value="Unassembled WGS sequence"/>
</dbReference>
<reference evidence="3" key="1">
    <citation type="journal article" date="2020" name="Stud. Mycol.">
        <title>101 Dothideomycetes genomes: a test case for predicting lifestyles and emergence of pathogens.</title>
        <authorList>
            <person name="Haridas S."/>
            <person name="Albert R."/>
            <person name="Binder M."/>
            <person name="Bloem J."/>
            <person name="Labutti K."/>
            <person name="Salamov A."/>
            <person name="Andreopoulos B."/>
            <person name="Baker S."/>
            <person name="Barry K."/>
            <person name="Bills G."/>
            <person name="Bluhm B."/>
            <person name="Cannon C."/>
            <person name="Castanera R."/>
            <person name="Culley D."/>
            <person name="Daum C."/>
            <person name="Ezra D."/>
            <person name="Gonzalez J."/>
            <person name="Henrissat B."/>
            <person name="Kuo A."/>
            <person name="Liang C."/>
            <person name="Lipzen A."/>
            <person name="Lutzoni F."/>
            <person name="Magnuson J."/>
            <person name="Mondo S."/>
            <person name="Nolan M."/>
            <person name="Ohm R."/>
            <person name="Pangilinan J."/>
            <person name="Park H.-J."/>
            <person name="Ramirez L."/>
            <person name="Alfaro M."/>
            <person name="Sun H."/>
            <person name="Tritt A."/>
            <person name="Yoshinaga Y."/>
            <person name="Zwiers L.-H."/>
            <person name="Turgeon B."/>
            <person name="Goodwin S."/>
            <person name="Spatafora J."/>
            <person name="Crous P."/>
            <person name="Grigoriev I."/>
        </authorList>
    </citation>
    <scope>NUCLEOTIDE SEQUENCE</scope>
    <source>
        <strain evidence="3">ATCC 16933</strain>
    </source>
</reference>
<evidence type="ECO:0000313" key="3">
    <source>
        <dbReference type="EMBL" id="KAF2459248.1"/>
    </source>
</evidence>
<gene>
    <name evidence="3" type="ORF">BDY21DRAFT_340232</name>
</gene>
<evidence type="ECO:0000256" key="1">
    <source>
        <dbReference type="SAM" id="MobiDB-lite"/>
    </source>
</evidence>
<feature type="non-terminal residue" evidence="3">
    <location>
        <position position="240"/>
    </location>
</feature>
<feature type="compositionally biased region" description="Basic and acidic residues" evidence="1">
    <location>
        <begin position="127"/>
        <end position="151"/>
    </location>
</feature>
<proteinExistence type="predicted"/>
<keyword evidence="4" id="KW-1185">Reference proteome</keyword>
<feature type="compositionally biased region" description="Acidic residues" evidence="1">
    <location>
        <begin position="155"/>
        <end position="171"/>
    </location>
</feature>
<accession>A0A6A6P629</accession>
<organism evidence="3 4">
    <name type="scientific">Lineolata rhizophorae</name>
    <dbReference type="NCBI Taxonomy" id="578093"/>
    <lineage>
        <taxon>Eukaryota</taxon>
        <taxon>Fungi</taxon>
        <taxon>Dikarya</taxon>
        <taxon>Ascomycota</taxon>
        <taxon>Pezizomycotina</taxon>
        <taxon>Dothideomycetes</taxon>
        <taxon>Dothideomycetes incertae sedis</taxon>
        <taxon>Lineolatales</taxon>
        <taxon>Lineolataceae</taxon>
        <taxon>Lineolata</taxon>
    </lineage>
</organism>
<evidence type="ECO:0000313" key="4">
    <source>
        <dbReference type="Proteomes" id="UP000799766"/>
    </source>
</evidence>
<feature type="transmembrane region" description="Helical" evidence="2">
    <location>
        <begin position="54"/>
        <end position="74"/>
    </location>
</feature>
<feature type="compositionally biased region" description="Basic and acidic residues" evidence="1">
    <location>
        <begin position="222"/>
        <end position="240"/>
    </location>
</feature>
<evidence type="ECO:0000256" key="2">
    <source>
        <dbReference type="SAM" id="Phobius"/>
    </source>
</evidence>
<keyword evidence="2" id="KW-0812">Transmembrane</keyword>